<dbReference type="KEGG" id="cic:CICLE_v10029709mg"/>
<name>V4SLF1_CITCL</name>
<keyword evidence="2" id="KW-1185">Reference proteome</keyword>
<accession>V4SLF1</accession>
<dbReference type="InParanoid" id="V4SLF1"/>
<dbReference type="Proteomes" id="UP000030687">
    <property type="component" value="Unassembled WGS sequence"/>
</dbReference>
<dbReference type="AlphaFoldDB" id="V4SLF1"/>
<dbReference type="EMBL" id="KI536978">
    <property type="protein sequence ID" value="ESR37891.1"/>
    <property type="molecule type" value="Genomic_DNA"/>
</dbReference>
<organism evidence="1 2">
    <name type="scientific">Citrus clementina</name>
    <name type="common">Clementine</name>
    <name type="synonym">Citrus deliciosa x Citrus sinensis</name>
    <dbReference type="NCBI Taxonomy" id="85681"/>
    <lineage>
        <taxon>Eukaryota</taxon>
        <taxon>Viridiplantae</taxon>
        <taxon>Streptophyta</taxon>
        <taxon>Embryophyta</taxon>
        <taxon>Tracheophyta</taxon>
        <taxon>Spermatophyta</taxon>
        <taxon>Magnoliopsida</taxon>
        <taxon>eudicotyledons</taxon>
        <taxon>Gunneridae</taxon>
        <taxon>Pentapetalae</taxon>
        <taxon>rosids</taxon>
        <taxon>malvids</taxon>
        <taxon>Sapindales</taxon>
        <taxon>Rutaceae</taxon>
        <taxon>Aurantioideae</taxon>
        <taxon>Citrus</taxon>
    </lineage>
</organism>
<evidence type="ECO:0000313" key="2">
    <source>
        <dbReference type="Proteomes" id="UP000030687"/>
    </source>
</evidence>
<gene>
    <name evidence="1" type="ORF">CICLE_v10029709mg</name>
</gene>
<reference evidence="1 2" key="1">
    <citation type="submission" date="2013-10" db="EMBL/GenBank/DDBJ databases">
        <authorList>
            <consortium name="International Citrus Genome Consortium"/>
            <person name="Jenkins J."/>
            <person name="Schmutz J."/>
            <person name="Prochnik S."/>
            <person name="Rokhsar D."/>
            <person name="Gmitter F."/>
            <person name="Ollitrault P."/>
            <person name="Machado M."/>
            <person name="Talon M."/>
            <person name="Wincker P."/>
            <person name="Jaillon O."/>
            <person name="Morgante M."/>
        </authorList>
    </citation>
    <scope>NUCLEOTIDE SEQUENCE</scope>
    <source>
        <strain evidence="2">cv. Clemenules</strain>
    </source>
</reference>
<evidence type="ECO:0000313" key="1">
    <source>
        <dbReference type="EMBL" id="ESR37891.1"/>
    </source>
</evidence>
<sequence length="83" mass="9498">MGQSGVASACRQGQQIFCLDRIRQLTCKSLNAKSVCSKSIYQKAKSFVTPLGQPWLPFDFYRRRLFELKRANAYDWLSCDLSA</sequence>
<dbReference type="Gramene" id="ESR37891">
    <property type="protein sequence ID" value="ESR37891"/>
    <property type="gene ID" value="CICLE_v10029709mg"/>
</dbReference>
<proteinExistence type="predicted"/>
<protein>
    <submittedName>
        <fullName evidence="1">Uncharacterized protein</fullName>
    </submittedName>
</protein>